<evidence type="ECO:0000313" key="3">
    <source>
        <dbReference type="Proteomes" id="UP001219568"/>
    </source>
</evidence>
<keyword evidence="3" id="KW-1185">Reference proteome</keyword>
<organism evidence="2 3">
    <name type="scientific">Penicillium canescens</name>
    <dbReference type="NCBI Taxonomy" id="5083"/>
    <lineage>
        <taxon>Eukaryota</taxon>
        <taxon>Fungi</taxon>
        <taxon>Dikarya</taxon>
        <taxon>Ascomycota</taxon>
        <taxon>Pezizomycotina</taxon>
        <taxon>Eurotiomycetes</taxon>
        <taxon>Eurotiomycetidae</taxon>
        <taxon>Eurotiales</taxon>
        <taxon>Aspergillaceae</taxon>
        <taxon>Penicillium</taxon>
    </lineage>
</organism>
<gene>
    <name evidence="2" type="ORF">N7460_011813</name>
</gene>
<reference evidence="2" key="2">
    <citation type="submission" date="2023-01" db="EMBL/GenBank/DDBJ databases">
        <authorList>
            <person name="Petersen C."/>
        </authorList>
    </citation>
    <scope>NUCLEOTIDE SEQUENCE</scope>
    <source>
        <strain evidence="2">IBT 15450</strain>
    </source>
</reference>
<name>A0AAD6N3V1_PENCN</name>
<accession>A0AAD6N3V1</accession>
<sequence>MAIPRAWESASSIPLAYTRGGTSQSPGQSGSKNGNGSPVRQHAGRVITADGVVLGANLDRYFSEMEVGRSSDRGRTVGKGSDEHVMSFMHYENGRRAERAERGGGGLGDGRGIEMWDTAHELRMVNSASREGQRSQDATAILEDDLRTLDCDGDGDGDVPPAYDGKDASSELDIKPPAGGMEISVRT</sequence>
<dbReference type="AlphaFoldDB" id="A0AAD6N3V1"/>
<proteinExistence type="predicted"/>
<feature type="region of interest" description="Disordered" evidence="1">
    <location>
        <begin position="149"/>
        <end position="187"/>
    </location>
</feature>
<reference evidence="2" key="1">
    <citation type="journal article" date="2023" name="IMA Fungus">
        <title>Comparative genomic study of the Penicillium genus elucidates a diverse pangenome and 15 lateral gene transfer events.</title>
        <authorList>
            <person name="Petersen C."/>
            <person name="Sorensen T."/>
            <person name="Nielsen M.R."/>
            <person name="Sondergaard T.E."/>
            <person name="Sorensen J.L."/>
            <person name="Fitzpatrick D.A."/>
            <person name="Frisvad J.C."/>
            <person name="Nielsen K.L."/>
        </authorList>
    </citation>
    <scope>NUCLEOTIDE SEQUENCE</scope>
    <source>
        <strain evidence="2">IBT 15450</strain>
    </source>
</reference>
<dbReference type="EMBL" id="JAQJZL010000015">
    <property type="protein sequence ID" value="KAJ6026996.1"/>
    <property type="molecule type" value="Genomic_DNA"/>
</dbReference>
<feature type="compositionally biased region" description="Low complexity" evidence="1">
    <location>
        <begin position="20"/>
        <end position="31"/>
    </location>
</feature>
<feature type="region of interest" description="Disordered" evidence="1">
    <location>
        <begin position="1"/>
        <end position="42"/>
    </location>
</feature>
<dbReference type="Proteomes" id="UP001219568">
    <property type="component" value="Unassembled WGS sequence"/>
</dbReference>
<protein>
    <submittedName>
        <fullName evidence="2">Uncharacterized protein</fullName>
    </submittedName>
</protein>
<evidence type="ECO:0000256" key="1">
    <source>
        <dbReference type="SAM" id="MobiDB-lite"/>
    </source>
</evidence>
<feature type="compositionally biased region" description="Basic and acidic residues" evidence="1">
    <location>
        <begin position="164"/>
        <end position="174"/>
    </location>
</feature>
<evidence type="ECO:0000313" key="2">
    <source>
        <dbReference type="EMBL" id="KAJ6026996.1"/>
    </source>
</evidence>
<comment type="caution">
    <text evidence="2">The sequence shown here is derived from an EMBL/GenBank/DDBJ whole genome shotgun (WGS) entry which is preliminary data.</text>
</comment>